<dbReference type="EMBL" id="CP010554">
    <property type="protein sequence ID" value="AJP47606.1"/>
    <property type="molecule type" value="Genomic_DNA"/>
</dbReference>
<evidence type="ECO:0000256" key="6">
    <source>
        <dbReference type="ARBA" id="ARBA00022989"/>
    </source>
</evidence>
<evidence type="ECO:0000256" key="2">
    <source>
        <dbReference type="ARBA" id="ARBA00022475"/>
    </source>
</evidence>
<proteinExistence type="inferred from homology"/>
<evidence type="ECO:0000256" key="3">
    <source>
        <dbReference type="ARBA" id="ARBA00022538"/>
    </source>
</evidence>
<reference evidence="10 11" key="1">
    <citation type="journal article" date="2015" name="Genome Announc.">
        <title>Complete Genome Sequence of a Novel Bacterium within the Family Rhodocyclaceae That Degrades Polycyclic Aromatic Hydrocarbons.</title>
        <authorList>
            <person name="Singleton D.R."/>
            <person name="Dickey A.N."/>
            <person name="Scholl E.H."/>
            <person name="Wright F.A."/>
            <person name="Aitken M.D."/>
        </authorList>
    </citation>
    <scope>NUCLEOTIDE SEQUENCE [LARGE SCALE GENOMIC DNA]</scope>
    <source>
        <strain evidence="11">PG1-Ca6</strain>
    </source>
</reference>
<comment type="similarity">
    <text evidence="9">Belongs to the KdpA family.</text>
</comment>
<feature type="transmembrane region" description="Helical" evidence="9">
    <location>
        <begin position="311"/>
        <end position="331"/>
    </location>
</feature>
<evidence type="ECO:0000256" key="8">
    <source>
        <dbReference type="ARBA" id="ARBA00023136"/>
    </source>
</evidence>
<dbReference type="KEGG" id="rbu:PG1C_02245"/>
<organism evidence="10 11">
    <name type="scientific">Rugosibacter aromaticivorans</name>
    <dbReference type="NCBI Taxonomy" id="1565605"/>
    <lineage>
        <taxon>Bacteria</taxon>
        <taxon>Pseudomonadati</taxon>
        <taxon>Pseudomonadota</taxon>
        <taxon>Betaproteobacteria</taxon>
        <taxon>Nitrosomonadales</taxon>
        <taxon>Sterolibacteriaceae</taxon>
        <taxon>Rugosibacter</taxon>
    </lineage>
</organism>
<keyword evidence="1 9" id="KW-0813">Transport</keyword>
<keyword evidence="3 9" id="KW-0633">Potassium transport</keyword>
<keyword evidence="8 9" id="KW-0472">Membrane</keyword>
<evidence type="ECO:0000256" key="4">
    <source>
        <dbReference type="ARBA" id="ARBA00022692"/>
    </source>
</evidence>
<feature type="transmembrane region" description="Helical" evidence="9">
    <location>
        <begin position="279"/>
        <end position="299"/>
    </location>
</feature>
<feature type="transmembrane region" description="Helical" evidence="9">
    <location>
        <begin position="174"/>
        <end position="196"/>
    </location>
</feature>
<feature type="transmembrane region" description="Helical" evidence="9">
    <location>
        <begin position="6"/>
        <end position="28"/>
    </location>
</feature>
<feature type="transmembrane region" description="Helical" evidence="9">
    <location>
        <begin position="416"/>
        <end position="435"/>
    </location>
</feature>
<comment type="subunit">
    <text evidence="9">The system is composed of three essential subunits: KdpA, KdpB and KdpC.</text>
</comment>
<dbReference type="Pfam" id="PF03814">
    <property type="entry name" value="KdpA"/>
    <property type="match status" value="1"/>
</dbReference>
<sequence length="599" mass="63498">MTTQSWLLLAVYLVVLLATVKPLGLFMAKLIDGGPRWQPLARFENDVFRLCGIGHEEMSWRRYALAVLLFSVVGVLVVYLLQRLQSWLPLNPQQMRNVAPDSSFNTAISFVTNTNWQGYAGEATMSYLTQMLGLAVQNFLSAATGIAVAFALIRGFARHSMQTIGNFWTDIYRVTAYLLLPLSFVFALALVSQGVIQNFATYQEVTMLEPTTYEAPKLDAAGQPVKDAAGNVVNETLRVSRQTLPMGPIASQEAIKMMGTNGGGFLNANSAHPFENPTWLSNLLQMLAIFLIPAGLVYAFGRAIGDTRQGWAMLAAMTLLFVGAAIAAMSFEQQGNPLLAKLGADQTASAMQSGGNMEGKETRFGIAASGLFATITTAASCGAVNAMHDSFTPLGGLVPMVLMQLGEVVFGGVGSGLYNMLMYAILAVFVAGLMIGRTPEYLGKKIEAFDMKMVSITILMTPALVLLGTAIAVLAGAGKAGVANPAAHGFSEILYAFSSAANNNGSAFAGLSANTPFYNGWLGVAMWFGRFAVIVPVLAIAGSLAAKKRLAQGPGTVPTHGLLFVGLLMGTVLLVGALTYVPALALGPVVEHLILRAGN</sequence>
<name>A0A0C5JJW6_9PROT</name>
<dbReference type="Proteomes" id="UP000061603">
    <property type="component" value="Chromosome"/>
</dbReference>
<dbReference type="GO" id="GO:0030955">
    <property type="term" value="F:potassium ion binding"/>
    <property type="evidence" value="ECO:0007669"/>
    <property type="project" value="UniProtKB-UniRule"/>
</dbReference>
<keyword evidence="5 9" id="KW-0630">Potassium</keyword>
<protein>
    <recommendedName>
        <fullName evidence="9">Potassium-transporting ATPase potassium-binding subunit</fullName>
    </recommendedName>
    <alternativeName>
        <fullName evidence="9">ATP phosphohydrolase [potassium-transporting] A chain</fullName>
    </alternativeName>
    <alternativeName>
        <fullName evidence="9">Potassium-binding and translocating subunit A</fullName>
    </alternativeName>
    <alternativeName>
        <fullName evidence="9">Potassium-translocating ATPase A chain</fullName>
    </alternativeName>
</protein>
<feature type="transmembrane region" description="Helical" evidence="9">
    <location>
        <begin position="134"/>
        <end position="153"/>
    </location>
</feature>
<feature type="transmembrane region" description="Helical" evidence="9">
    <location>
        <begin position="562"/>
        <end position="583"/>
    </location>
</feature>
<dbReference type="HAMAP" id="MF_00275">
    <property type="entry name" value="KdpA"/>
    <property type="match status" value="1"/>
</dbReference>
<feature type="transmembrane region" description="Helical" evidence="9">
    <location>
        <begin position="63"/>
        <end position="81"/>
    </location>
</feature>
<dbReference type="PATRIC" id="fig|1565605.3.peg.468"/>
<dbReference type="PIRSF" id="PIRSF001294">
    <property type="entry name" value="K_ATPaseA"/>
    <property type="match status" value="1"/>
</dbReference>
<evidence type="ECO:0000256" key="9">
    <source>
        <dbReference type="HAMAP-Rule" id="MF_00275"/>
    </source>
</evidence>
<accession>A0A0C5JJW6</accession>
<feature type="transmembrane region" description="Helical" evidence="9">
    <location>
        <begin position="364"/>
        <end position="384"/>
    </location>
</feature>
<feature type="transmembrane region" description="Helical" evidence="9">
    <location>
        <begin position="456"/>
        <end position="477"/>
    </location>
</feature>
<comment type="function">
    <text evidence="9">Part of the high-affinity ATP-driven potassium transport (or Kdp) system, which catalyzes the hydrolysis of ATP coupled with the electrogenic transport of potassium into the cytoplasm. This subunit binds the extracellular potassium ions and delivers the ions to the membrane domain of KdpB through an intramembrane tunnel.</text>
</comment>
<keyword evidence="11" id="KW-1185">Reference proteome</keyword>
<gene>
    <name evidence="9" type="primary">kdpA</name>
    <name evidence="10" type="ORF">PG1C_02245</name>
</gene>
<dbReference type="STRING" id="1565605.PG1C_02245"/>
<dbReference type="HOGENOM" id="CLU_018614_3_0_4"/>
<evidence type="ECO:0000256" key="7">
    <source>
        <dbReference type="ARBA" id="ARBA00023065"/>
    </source>
</evidence>
<dbReference type="PANTHER" id="PTHR30607">
    <property type="entry name" value="POTASSIUM-TRANSPORTING ATPASE A CHAIN"/>
    <property type="match status" value="1"/>
</dbReference>
<dbReference type="RefSeq" id="WP_202635830.1">
    <property type="nucleotide sequence ID" value="NZ_CP010554.1"/>
</dbReference>
<keyword evidence="7 9" id="KW-0406">Ion transport</keyword>
<evidence type="ECO:0000256" key="1">
    <source>
        <dbReference type="ARBA" id="ARBA00022448"/>
    </source>
</evidence>
<dbReference type="InterPro" id="IPR004623">
    <property type="entry name" value="KdpA"/>
</dbReference>
<dbReference type="GO" id="GO:0005886">
    <property type="term" value="C:plasma membrane"/>
    <property type="evidence" value="ECO:0007669"/>
    <property type="project" value="UniProtKB-SubCell"/>
</dbReference>
<dbReference type="PANTHER" id="PTHR30607:SF2">
    <property type="entry name" value="POTASSIUM-TRANSPORTING ATPASE POTASSIUM-BINDING SUBUNIT"/>
    <property type="match status" value="1"/>
</dbReference>
<dbReference type="NCBIfam" id="TIGR00680">
    <property type="entry name" value="kdpA"/>
    <property type="match status" value="1"/>
</dbReference>
<keyword evidence="6 9" id="KW-1133">Transmembrane helix</keyword>
<keyword evidence="2 9" id="KW-1003">Cell membrane</keyword>
<evidence type="ECO:0000313" key="11">
    <source>
        <dbReference type="Proteomes" id="UP000061603"/>
    </source>
</evidence>
<feature type="transmembrane region" description="Helical" evidence="9">
    <location>
        <begin position="521"/>
        <end position="541"/>
    </location>
</feature>
<feature type="transmembrane region" description="Helical" evidence="9">
    <location>
        <begin position="391"/>
        <end position="410"/>
    </location>
</feature>
<evidence type="ECO:0000313" key="10">
    <source>
        <dbReference type="EMBL" id="AJP47606.1"/>
    </source>
</evidence>
<dbReference type="GO" id="GO:0008556">
    <property type="term" value="F:P-type potassium transmembrane transporter activity"/>
    <property type="evidence" value="ECO:0007669"/>
    <property type="project" value="InterPro"/>
</dbReference>
<comment type="subcellular location">
    <subcellularLocation>
        <location evidence="9">Cell membrane</location>
        <topology evidence="9">Multi-pass membrane protein</topology>
    </subcellularLocation>
</comment>
<evidence type="ECO:0000256" key="5">
    <source>
        <dbReference type="ARBA" id="ARBA00022958"/>
    </source>
</evidence>
<dbReference type="AlphaFoldDB" id="A0A0C5JJW6"/>
<keyword evidence="4 9" id="KW-0812">Transmembrane</keyword>